<dbReference type="InterPro" id="IPR051681">
    <property type="entry name" value="Ser/Thr_Kinases-Pseudokinases"/>
</dbReference>
<dbReference type="Pfam" id="PF07714">
    <property type="entry name" value="PK_Tyr_Ser-Thr"/>
    <property type="match status" value="1"/>
</dbReference>
<dbReference type="OrthoDB" id="4062651at2759"/>
<evidence type="ECO:0000259" key="1">
    <source>
        <dbReference type="PROSITE" id="PS50011"/>
    </source>
</evidence>
<dbReference type="PROSITE" id="PS50011">
    <property type="entry name" value="PROTEIN_KINASE_DOM"/>
    <property type="match status" value="1"/>
</dbReference>
<gene>
    <name evidence="2" type="ORF">GALMADRAFT_235416</name>
</gene>
<organism evidence="2 3">
    <name type="scientific">Galerina marginata (strain CBS 339.88)</name>
    <dbReference type="NCBI Taxonomy" id="685588"/>
    <lineage>
        <taxon>Eukaryota</taxon>
        <taxon>Fungi</taxon>
        <taxon>Dikarya</taxon>
        <taxon>Basidiomycota</taxon>
        <taxon>Agaricomycotina</taxon>
        <taxon>Agaricomycetes</taxon>
        <taxon>Agaricomycetidae</taxon>
        <taxon>Agaricales</taxon>
        <taxon>Agaricineae</taxon>
        <taxon>Strophariaceae</taxon>
        <taxon>Galerina</taxon>
    </lineage>
</organism>
<evidence type="ECO:0000313" key="2">
    <source>
        <dbReference type="EMBL" id="KDR83338.1"/>
    </source>
</evidence>
<dbReference type="GO" id="GO:0005524">
    <property type="term" value="F:ATP binding"/>
    <property type="evidence" value="ECO:0007669"/>
    <property type="project" value="InterPro"/>
</dbReference>
<dbReference type="SUPFAM" id="SSF56112">
    <property type="entry name" value="Protein kinase-like (PK-like)"/>
    <property type="match status" value="1"/>
</dbReference>
<protein>
    <recommendedName>
        <fullName evidence="1">Protein kinase domain-containing protein</fullName>
    </recommendedName>
</protein>
<dbReference type="PANTHER" id="PTHR44329">
    <property type="entry name" value="SERINE/THREONINE-PROTEIN KINASE TNNI3K-RELATED"/>
    <property type="match status" value="1"/>
</dbReference>
<dbReference type="PROSITE" id="PS00109">
    <property type="entry name" value="PROTEIN_KINASE_TYR"/>
    <property type="match status" value="1"/>
</dbReference>
<reference evidence="3" key="1">
    <citation type="journal article" date="2014" name="Proc. Natl. Acad. Sci. U.S.A.">
        <title>Extensive sampling of basidiomycete genomes demonstrates inadequacy of the white-rot/brown-rot paradigm for wood decay fungi.</title>
        <authorList>
            <person name="Riley R."/>
            <person name="Salamov A.A."/>
            <person name="Brown D.W."/>
            <person name="Nagy L.G."/>
            <person name="Floudas D."/>
            <person name="Held B.W."/>
            <person name="Levasseur A."/>
            <person name="Lombard V."/>
            <person name="Morin E."/>
            <person name="Otillar R."/>
            <person name="Lindquist E.A."/>
            <person name="Sun H."/>
            <person name="LaButti K.M."/>
            <person name="Schmutz J."/>
            <person name="Jabbour D."/>
            <person name="Luo H."/>
            <person name="Baker S.E."/>
            <person name="Pisabarro A.G."/>
            <person name="Walton J.D."/>
            <person name="Blanchette R.A."/>
            <person name="Henrissat B."/>
            <person name="Martin F."/>
            <person name="Cullen D."/>
            <person name="Hibbett D.S."/>
            <person name="Grigoriev I.V."/>
        </authorList>
    </citation>
    <scope>NUCLEOTIDE SEQUENCE [LARGE SCALE GENOMIC DNA]</scope>
    <source>
        <strain evidence="3">CBS 339.88</strain>
    </source>
</reference>
<dbReference type="HOGENOM" id="CLU_000288_7_38_1"/>
<dbReference type="GO" id="GO:0004674">
    <property type="term" value="F:protein serine/threonine kinase activity"/>
    <property type="evidence" value="ECO:0007669"/>
    <property type="project" value="TreeGrafter"/>
</dbReference>
<accession>A0A067TWE0</accession>
<dbReference type="EMBL" id="KL142368">
    <property type="protein sequence ID" value="KDR83338.1"/>
    <property type="molecule type" value="Genomic_DNA"/>
</dbReference>
<dbReference type="Gene3D" id="1.20.930.20">
    <property type="entry name" value="Adaptor protein Cbl, N-terminal domain"/>
    <property type="match status" value="1"/>
</dbReference>
<dbReference type="InterPro" id="IPR001245">
    <property type="entry name" value="Ser-Thr/Tyr_kinase_cat_dom"/>
</dbReference>
<feature type="domain" description="Protein kinase" evidence="1">
    <location>
        <begin position="199"/>
        <end position="504"/>
    </location>
</feature>
<proteinExistence type="predicted"/>
<dbReference type="CDD" id="cd21037">
    <property type="entry name" value="MLKL_NTD"/>
    <property type="match status" value="1"/>
</dbReference>
<dbReference type="Proteomes" id="UP000027222">
    <property type="component" value="Unassembled WGS sequence"/>
</dbReference>
<sequence>MPTENARMFVSLGKSMAQIAAQFAPVPALLPLVDVLCGIIQLCENVAHNRNAARHLRDRCHTLVLALRESEEKAVSNNITQARNVVFDCLIDIQTKMSGWANLGKLKSFVNQQDIAKDIETCHNRITDCVNTFQLTSQFEIHEWMSDFQANQKLDHAQLLESLSQIQESQAVIEEKTTDTNKLVQQMMEMFQKAMGENKQNAEKIHEGLSANLYEFQSQFQELLPDFHLQSGEVKKIGEYPVRGTATMDIYEGLYLGREKVAIKAIRSMKFDEQSKRRFTREAKIWGRVWKRDRGRHIVPFYGFCQIEGPFPCMISPWQRNGDAITYVRANDKLIDYIKFIVHIAQGVEVLHNMELVHGDIRPINILVNDQGLPLLSDFGLSKIIQDAGGAPLTQSSMMADSCRYFAPEAFVEDGILSTAADIYALAMSILEIMTHHQPYRNVRHHFEAGNRANRGVHPDRPTLPEVVRRGLDDDLWALLVSSWSLESSKRPPIQTFTALQSYNSSFS</sequence>
<dbReference type="InterPro" id="IPR011009">
    <property type="entry name" value="Kinase-like_dom_sf"/>
</dbReference>
<dbReference type="STRING" id="685588.A0A067TWE0"/>
<dbReference type="InterPro" id="IPR008266">
    <property type="entry name" value="Tyr_kinase_AS"/>
</dbReference>
<dbReference type="Gene3D" id="1.10.510.10">
    <property type="entry name" value="Transferase(Phosphotransferase) domain 1"/>
    <property type="match status" value="1"/>
</dbReference>
<dbReference type="GO" id="GO:0007166">
    <property type="term" value="P:cell surface receptor signaling pathway"/>
    <property type="evidence" value="ECO:0007669"/>
    <property type="project" value="InterPro"/>
</dbReference>
<evidence type="ECO:0000313" key="3">
    <source>
        <dbReference type="Proteomes" id="UP000027222"/>
    </source>
</evidence>
<dbReference type="InterPro" id="IPR000719">
    <property type="entry name" value="Prot_kinase_dom"/>
</dbReference>
<dbReference type="AlphaFoldDB" id="A0A067TWE0"/>
<name>A0A067TWE0_GALM3</name>
<keyword evidence="3" id="KW-1185">Reference proteome</keyword>
<dbReference type="InterPro" id="IPR036537">
    <property type="entry name" value="Adaptor_Cbl_N_dom_sf"/>
</dbReference>
<dbReference type="InterPro" id="IPR059179">
    <property type="entry name" value="MLKL-like_MCAfunc"/>
</dbReference>